<dbReference type="RefSeq" id="WP_073325369.1">
    <property type="nucleotide sequence ID" value="NZ_FQWD01000010.1"/>
</dbReference>
<dbReference type="PANTHER" id="PTHR35894">
    <property type="entry name" value="GENERAL SECRETION PATHWAY PROTEIN A-RELATED"/>
    <property type="match status" value="1"/>
</dbReference>
<dbReference type="InterPro" id="IPR027417">
    <property type="entry name" value="P-loop_NTPase"/>
</dbReference>
<evidence type="ECO:0000313" key="3">
    <source>
        <dbReference type="Proteomes" id="UP000184520"/>
    </source>
</evidence>
<dbReference type="InterPro" id="IPR049945">
    <property type="entry name" value="AAA_22"/>
</dbReference>
<accession>A0A1M5SLB6</accession>
<dbReference type="Pfam" id="PF13401">
    <property type="entry name" value="AAA_22"/>
    <property type="match status" value="1"/>
</dbReference>
<dbReference type="GO" id="GO:0016887">
    <property type="term" value="F:ATP hydrolysis activity"/>
    <property type="evidence" value="ECO:0007669"/>
    <property type="project" value="InterPro"/>
</dbReference>
<reference evidence="3" key="1">
    <citation type="submission" date="2016-11" db="EMBL/GenBank/DDBJ databases">
        <authorList>
            <person name="Varghese N."/>
            <person name="Submissions S."/>
        </authorList>
    </citation>
    <scope>NUCLEOTIDE SEQUENCE [LARGE SCALE GENOMIC DNA]</scope>
    <source>
        <strain evidence="3">CGMCC 1.8995</strain>
    </source>
</reference>
<dbReference type="Gene3D" id="3.40.50.300">
    <property type="entry name" value="P-loop containing nucleotide triphosphate hydrolases"/>
    <property type="match status" value="1"/>
</dbReference>
<dbReference type="EMBL" id="FQWD01000010">
    <property type="protein sequence ID" value="SHH39387.1"/>
    <property type="molecule type" value="Genomic_DNA"/>
</dbReference>
<evidence type="ECO:0000313" key="2">
    <source>
        <dbReference type="EMBL" id="SHH39387.1"/>
    </source>
</evidence>
<dbReference type="SUPFAM" id="SSF52540">
    <property type="entry name" value="P-loop containing nucleoside triphosphate hydrolases"/>
    <property type="match status" value="1"/>
</dbReference>
<dbReference type="OrthoDB" id="8456465at2"/>
<name>A0A1M5SLB6_9ALTE</name>
<dbReference type="AlphaFoldDB" id="A0A1M5SLB6"/>
<feature type="domain" description="ORC1/DEAH AAA+ ATPase" evidence="1">
    <location>
        <begin position="107"/>
        <end position="223"/>
    </location>
</feature>
<dbReference type="PANTHER" id="PTHR35894:SF1">
    <property type="entry name" value="PHOSPHORIBULOKINASE _ URIDINE KINASE FAMILY"/>
    <property type="match status" value="1"/>
</dbReference>
<sequence>MAAKTIDKPASFNENYSEQDITHVNNIIDWMNASPSRTNRWLSRCAGVSDAYISTLLAGRHAVKADGLLAKILPIMEDTEREHRPGDFIETSIWMIVQHACRMARAEGGFAVVAGSPGVGKSASLRHYAELHPNTIYLCGSEVINSTAVIDMLLDALSIKTGRQHRKSAKVAAIVEQLKDTGRLIILDETDKCQKDTPDPLRTISDATGCGVVLAGNVNLRNMVAMGDNRYDLIESRVVFWPEIINKISPEDVKLLMQPYITEDMITKYETFDEVARYAFDLVGGSARKLIKSLIKQVLMLDKHSRENSQSYGGISRELMAKIAKSYMGIAHPPAIPRKASAI</sequence>
<protein>
    <submittedName>
        <fullName evidence="2">DNA transposition protein, AAA+ family ATPase</fullName>
    </submittedName>
</protein>
<gene>
    <name evidence="2" type="ORF">SAMN05216361_0021</name>
</gene>
<dbReference type="InterPro" id="IPR052026">
    <property type="entry name" value="ExeA_AAA_ATPase_DNA-bind"/>
</dbReference>
<evidence type="ECO:0000259" key="1">
    <source>
        <dbReference type="Pfam" id="PF13401"/>
    </source>
</evidence>
<proteinExistence type="predicted"/>
<dbReference type="STRING" id="634436.SAMN05216361_0021"/>
<dbReference type="Proteomes" id="UP000184520">
    <property type="component" value="Unassembled WGS sequence"/>
</dbReference>
<keyword evidence="3" id="KW-1185">Reference proteome</keyword>
<organism evidence="2 3">
    <name type="scientific">Marisediminitalea aggregata</name>
    <dbReference type="NCBI Taxonomy" id="634436"/>
    <lineage>
        <taxon>Bacteria</taxon>
        <taxon>Pseudomonadati</taxon>
        <taxon>Pseudomonadota</taxon>
        <taxon>Gammaproteobacteria</taxon>
        <taxon>Alteromonadales</taxon>
        <taxon>Alteromonadaceae</taxon>
        <taxon>Marisediminitalea</taxon>
    </lineage>
</organism>